<evidence type="ECO:0000313" key="3">
    <source>
        <dbReference type="Proteomes" id="UP000287352"/>
    </source>
</evidence>
<dbReference type="SUPFAM" id="SSF53474">
    <property type="entry name" value="alpha/beta-Hydrolases"/>
    <property type="match status" value="1"/>
</dbReference>
<organism evidence="2 3">
    <name type="scientific">Tengunoibacter tsumagoiensis</name>
    <dbReference type="NCBI Taxonomy" id="2014871"/>
    <lineage>
        <taxon>Bacteria</taxon>
        <taxon>Bacillati</taxon>
        <taxon>Chloroflexota</taxon>
        <taxon>Ktedonobacteria</taxon>
        <taxon>Ktedonobacterales</taxon>
        <taxon>Dictyobacteraceae</taxon>
        <taxon>Tengunoibacter</taxon>
    </lineage>
</organism>
<gene>
    <name evidence="2" type="ORF">KTT_01020</name>
</gene>
<dbReference type="InterPro" id="IPR050266">
    <property type="entry name" value="AB_hydrolase_sf"/>
</dbReference>
<dbReference type="InterPro" id="IPR000073">
    <property type="entry name" value="AB_hydrolase_1"/>
</dbReference>
<keyword evidence="3" id="KW-1185">Reference proteome</keyword>
<evidence type="ECO:0000259" key="1">
    <source>
        <dbReference type="Pfam" id="PF00561"/>
    </source>
</evidence>
<dbReference type="Gene3D" id="3.40.50.1820">
    <property type="entry name" value="alpha/beta hydrolase"/>
    <property type="match status" value="1"/>
</dbReference>
<reference evidence="3" key="1">
    <citation type="submission" date="2018-12" db="EMBL/GenBank/DDBJ databases">
        <title>Tengunoibacter tsumagoiensis gen. nov., sp. nov., Dictyobacter kobayashii sp. nov., D. alpinus sp. nov., and D. joshuensis sp. nov. and description of Dictyobacteraceae fam. nov. within the order Ktedonobacterales isolated from Tengu-no-mugimeshi.</title>
        <authorList>
            <person name="Wang C.M."/>
            <person name="Zheng Y."/>
            <person name="Sakai Y."/>
            <person name="Toyoda A."/>
            <person name="Minakuchi Y."/>
            <person name="Abe K."/>
            <person name="Yokota A."/>
            <person name="Yabe S."/>
        </authorList>
    </citation>
    <scope>NUCLEOTIDE SEQUENCE [LARGE SCALE GENOMIC DNA]</scope>
    <source>
        <strain evidence="3">Uno3</strain>
    </source>
</reference>
<proteinExistence type="predicted"/>
<feature type="domain" description="AB hydrolase-1" evidence="1">
    <location>
        <begin position="12"/>
        <end position="142"/>
    </location>
</feature>
<name>A0A401ZTQ2_9CHLR</name>
<dbReference type="RefSeq" id="WP_126577857.1">
    <property type="nucleotide sequence ID" value="NZ_BIFR01000001.1"/>
</dbReference>
<dbReference type="Proteomes" id="UP000287352">
    <property type="component" value="Unassembled WGS sequence"/>
</dbReference>
<accession>A0A401ZTQ2</accession>
<evidence type="ECO:0000313" key="2">
    <source>
        <dbReference type="EMBL" id="GCE10243.1"/>
    </source>
</evidence>
<dbReference type="InterPro" id="IPR029058">
    <property type="entry name" value="AB_hydrolase_fold"/>
</dbReference>
<dbReference type="EMBL" id="BIFR01000001">
    <property type="protein sequence ID" value="GCE10243.1"/>
    <property type="molecule type" value="Genomic_DNA"/>
</dbReference>
<protein>
    <recommendedName>
        <fullName evidence="1">AB hydrolase-1 domain-containing protein</fullName>
    </recommendedName>
</protein>
<dbReference type="PANTHER" id="PTHR43798">
    <property type="entry name" value="MONOACYLGLYCEROL LIPASE"/>
    <property type="match status" value="1"/>
</dbReference>
<comment type="caution">
    <text evidence="2">The sequence shown here is derived from an EMBL/GenBank/DDBJ whole genome shotgun (WGS) entry which is preliminary data.</text>
</comment>
<dbReference type="Pfam" id="PF00561">
    <property type="entry name" value="Abhydrolase_1"/>
    <property type="match status" value="1"/>
</dbReference>
<sequence>MLRYRLEGSGAPLLLIHGWGVSYTIWQNLAPLLTPHFQLIMIELPGIGGSPEAASDLPYYPACAEAIEEVRRSLGIEKWSLLAYSVGTRAAEAYVQRYPESISRAIFLCPIYLWEIWSVFVSLLSAPHPLMLRQWVFSDWRLHNLIRALGFNWLSHDYTYLWKHEIELQPLDILVRTLREIPGYGRAPFELPPVPSLFVWGKQDALISRPRRPRPNDVTIIANHSAPMLAAPNVAEAVLPFLLYGKLPAPQPQRRWRRRQPEPHLVGRTRLQPLLKKKATKKARPRPVRKIRKIRAF</sequence>
<dbReference type="AlphaFoldDB" id="A0A401ZTQ2"/>
<dbReference type="OrthoDB" id="53505at2"/>